<dbReference type="GeneID" id="6754044"/>
<dbReference type="GO" id="GO:0000978">
    <property type="term" value="F:RNA polymerase II cis-regulatory region sequence-specific DNA binding"/>
    <property type="evidence" value="ECO:0000318"/>
    <property type="project" value="GO_Central"/>
</dbReference>
<feature type="compositionally biased region" description="Basic residues" evidence="7">
    <location>
        <begin position="308"/>
        <end position="320"/>
    </location>
</feature>
<organism evidence="10 11">
    <name type="scientific">Trichoplax adhaerens</name>
    <name type="common">Trichoplax reptans</name>
    <dbReference type="NCBI Taxonomy" id="10228"/>
    <lineage>
        <taxon>Eukaryota</taxon>
        <taxon>Metazoa</taxon>
        <taxon>Placozoa</taxon>
        <taxon>Uniplacotomia</taxon>
        <taxon>Trichoplacea</taxon>
        <taxon>Trichoplacidae</taxon>
        <taxon>Trichoplax</taxon>
    </lineage>
</organism>
<keyword evidence="11" id="KW-1185">Reference proteome</keyword>
<dbReference type="InterPro" id="IPR000679">
    <property type="entry name" value="Znf_GATA"/>
</dbReference>
<dbReference type="eggNOG" id="KOG1601">
    <property type="taxonomic scope" value="Eukaryota"/>
</dbReference>
<feature type="compositionally biased region" description="Polar residues" evidence="7">
    <location>
        <begin position="39"/>
        <end position="50"/>
    </location>
</feature>
<dbReference type="KEGG" id="tad:TRIADDRAFT_56374"/>
<feature type="region of interest" description="Disordered" evidence="7">
    <location>
        <begin position="288"/>
        <end position="325"/>
    </location>
</feature>
<dbReference type="SUPFAM" id="SSF57716">
    <property type="entry name" value="Glucocorticoid receptor-like (DNA-binding domain)"/>
    <property type="match status" value="1"/>
</dbReference>
<evidence type="ECO:0000256" key="2">
    <source>
        <dbReference type="ARBA" id="ARBA00022723"/>
    </source>
</evidence>
<dbReference type="PANTHER" id="PTHR10071:SF281">
    <property type="entry name" value="BOX A-BINDING FACTOR-RELATED"/>
    <property type="match status" value="1"/>
</dbReference>
<feature type="domain" description="GATA-type" evidence="9">
    <location>
        <begin position="274"/>
        <end position="292"/>
    </location>
</feature>
<feature type="transmembrane region" description="Helical" evidence="8">
    <location>
        <begin position="247"/>
        <end position="271"/>
    </location>
</feature>
<accession>B3RXY6</accession>
<evidence type="ECO:0000256" key="8">
    <source>
        <dbReference type="SAM" id="Phobius"/>
    </source>
</evidence>
<evidence type="ECO:0000256" key="5">
    <source>
        <dbReference type="ARBA" id="ARBA00023242"/>
    </source>
</evidence>
<reference evidence="10 11" key="1">
    <citation type="journal article" date="2008" name="Nature">
        <title>The Trichoplax genome and the nature of placozoans.</title>
        <authorList>
            <person name="Srivastava M."/>
            <person name="Begovic E."/>
            <person name="Chapman J."/>
            <person name="Putnam N.H."/>
            <person name="Hellsten U."/>
            <person name="Kawashima T."/>
            <person name="Kuo A."/>
            <person name="Mitros T."/>
            <person name="Salamov A."/>
            <person name="Carpenter M.L."/>
            <person name="Signorovitch A.Y."/>
            <person name="Moreno M.A."/>
            <person name="Kamm K."/>
            <person name="Grimwood J."/>
            <person name="Schmutz J."/>
            <person name="Shapiro H."/>
            <person name="Grigoriev I.V."/>
            <person name="Buss L.W."/>
            <person name="Schierwater B."/>
            <person name="Dellaporta S.L."/>
            <person name="Rokhsar D.S."/>
        </authorList>
    </citation>
    <scope>NUCLEOTIDE SEQUENCE [LARGE SCALE GENOMIC DNA]</scope>
    <source>
        <strain evidence="10 11">Grell-BS-1999</strain>
    </source>
</reference>
<evidence type="ECO:0000256" key="7">
    <source>
        <dbReference type="SAM" id="MobiDB-lite"/>
    </source>
</evidence>
<dbReference type="InterPro" id="IPR013088">
    <property type="entry name" value="Znf_NHR/GATA"/>
</dbReference>
<protein>
    <recommendedName>
        <fullName evidence="9">GATA-type domain-containing protein</fullName>
    </recommendedName>
</protein>
<feature type="region of interest" description="Disordered" evidence="7">
    <location>
        <begin position="1"/>
        <end position="50"/>
    </location>
</feature>
<feature type="compositionally biased region" description="Basic and acidic residues" evidence="7">
    <location>
        <begin position="289"/>
        <end position="305"/>
    </location>
</feature>
<evidence type="ECO:0000256" key="1">
    <source>
        <dbReference type="ARBA" id="ARBA00004123"/>
    </source>
</evidence>
<evidence type="ECO:0000259" key="9">
    <source>
        <dbReference type="PROSITE" id="PS50114"/>
    </source>
</evidence>
<proteinExistence type="predicted"/>
<keyword evidence="2" id="KW-0479">Metal-binding</keyword>
<keyword evidence="8" id="KW-0812">Transmembrane</keyword>
<evidence type="ECO:0000313" key="10">
    <source>
        <dbReference type="EMBL" id="EDV24509.1"/>
    </source>
</evidence>
<dbReference type="InParanoid" id="B3RXY6"/>
<dbReference type="PANTHER" id="PTHR10071">
    <property type="entry name" value="TRANSCRIPTION FACTOR GATA FAMILY MEMBER"/>
    <property type="match status" value="1"/>
</dbReference>
<comment type="subcellular location">
    <subcellularLocation>
        <location evidence="1">Nucleus</location>
    </subcellularLocation>
</comment>
<dbReference type="GO" id="GO:0045944">
    <property type="term" value="P:positive regulation of transcription by RNA polymerase II"/>
    <property type="evidence" value="ECO:0000318"/>
    <property type="project" value="GO_Central"/>
</dbReference>
<dbReference type="GO" id="GO:0045165">
    <property type="term" value="P:cell fate commitment"/>
    <property type="evidence" value="ECO:0000318"/>
    <property type="project" value="GO_Central"/>
</dbReference>
<gene>
    <name evidence="10" type="ORF">TRIADDRAFT_56374</name>
</gene>
<keyword evidence="8" id="KW-1133">Transmembrane helix</keyword>
<keyword evidence="4" id="KW-0862">Zinc</keyword>
<dbReference type="GO" id="GO:0005634">
    <property type="term" value="C:nucleus"/>
    <property type="evidence" value="ECO:0000318"/>
    <property type="project" value="GO_Central"/>
</dbReference>
<keyword evidence="8" id="KW-0472">Membrane</keyword>
<dbReference type="GO" id="GO:0000981">
    <property type="term" value="F:DNA-binding transcription factor activity, RNA polymerase II-specific"/>
    <property type="evidence" value="ECO:0000318"/>
    <property type="project" value="GO_Central"/>
</dbReference>
<evidence type="ECO:0000313" key="11">
    <source>
        <dbReference type="Proteomes" id="UP000009022"/>
    </source>
</evidence>
<dbReference type="InterPro" id="IPR039355">
    <property type="entry name" value="Transcription_factor_GATA"/>
</dbReference>
<sequence length="363" mass="39584">MESNSNDSGWPSSTDNKTTINPSFWHTGTSPVESIGEPSKTQTSTVCSSAGANEDEMFSSGLDNSGNSTFYSRSQNVLLQEQTPYLNSPAMTLASGRSVVANNRSCRNTFNTGIFFDSNQTANSQSSLWSTMNSNHPPASLATQPPFLTSWLATPASGSTPSTSPRVPNFSSGEFSGTEVNPNFAPGIGEDGCNPKLALTSKATVNFLICALAAEVKTMQLRDHQHQLIRSVVPAAQRMSRCGEKTLVVIIFVIGVVYIGKITVTIFLPVIQICANCHTTSTTLWRRNSKGEQTERPLSMKKDTIQTRNRKKNSKKKKPPTKSLALTDPDAQFIVLKMQNLLRFGHVYSDLNQNLQDTCMLQS</sequence>
<dbReference type="GO" id="GO:0008270">
    <property type="term" value="F:zinc ion binding"/>
    <property type="evidence" value="ECO:0007669"/>
    <property type="project" value="UniProtKB-KW"/>
</dbReference>
<dbReference type="CTD" id="6754044"/>
<feature type="compositionally biased region" description="Polar residues" evidence="7">
    <location>
        <begin position="1"/>
        <end position="32"/>
    </location>
</feature>
<evidence type="ECO:0000256" key="6">
    <source>
        <dbReference type="PROSITE-ProRule" id="PRU00094"/>
    </source>
</evidence>
<keyword evidence="5" id="KW-0539">Nucleus</keyword>
<dbReference type="EMBL" id="DS985245">
    <property type="protein sequence ID" value="EDV24509.1"/>
    <property type="molecule type" value="Genomic_DNA"/>
</dbReference>
<dbReference type="AlphaFoldDB" id="B3RXY6"/>
<dbReference type="Proteomes" id="UP000009022">
    <property type="component" value="Unassembled WGS sequence"/>
</dbReference>
<dbReference type="STRING" id="10228.B3RXY6"/>
<dbReference type="Gene3D" id="3.30.50.10">
    <property type="entry name" value="Erythroid Transcription Factor GATA-1, subunit A"/>
    <property type="match status" value="1"/>
</dbReference>
<evidence type="ECO:0000256" key="4">
    <source>
        <dbReference type="ARBA" id="ARBA00022833"/>
    </source>
</evidence>
<name>B3RXY6_TRIAD</name>
<dbReference type="HOGENOM" id="CLU_763616_0_0_1"/>
<evidence type="ECO:0000256" key="3">
    <source>
        <dbReference type="ARBA" id="ARBA00022771"/>
    </source>
</evidence>
<dbReference type="RefSeq" id="XP_002112399.1">
    <property type="nucleotide sequence ID" value="XM_002112363.1"/>
</dbReference>
<dbReference type="GO" id="GO:0000122">
    <property type="term" value="P:negative regulation of transcription by RNA polymerase II"/>
    <property type="evidence" value="ECO:0000318"/>
    <property type="project" value="GO_Central"/>
</dbReference>
<keyword evidence="3 6" id="KW-0863">Zinc-finger</keyword>
<dbReference type="PROSITE" id="PS50114">
    <property type="entry name" value="GATA_ZN_FINGER_2"/>
    <property type="match status" value="1"/>
</dbReference>
<dbReference type="SMART" id="SM00401">
    <property type="entry name" value="ZnF_GATA"/>
    <property type="match status" value="1"/>
</dbReference>